<dbReference type="InterPro" id="IPR013783">
    <property type="entry name" value="Ig-like_fold"/>
</dbReference>
<feature type="signal peptide" evidence="1">
    <location>
        <begin position="1"/>
        <end position="26"/>
    </location>
</feature>
<dbReference type="Proteomes" id="UP001269819">
    <property type="component" value="Unassembled WGS sequence"/>
</dbReference>
<gene>
    <name evidence="2" type="ORF">RYS15_16720</name>
</gene>
<evidence type="ECO:0000313" key="3">
    <source>
        <dbReference type="Proteomes" id="UP001269819"/>
    </source>
</evidence>
<sequence>MHRFPSLRAWPIWALMMVMLAPPAWAEMLISPTRAAMDINNRSATLVLRNTSDGPKTYRLSWEDKRMTPEGTYEPVAEGEDWPSAAAMVRFSPRQITVGAGENQTVRLNFRPPADLAPGEYRSHLKLKVIAEESEPAGVIEMGSQDQEGIGFRLFMQMSFSVPVIVRHQVAPPQVAIENVEVVPATGDQNMSLAVTLSRQGESSSYGDLRVEMQQDANSPVELIGRRKELYLFTETDRKVVNVPLRDAAIPAGSWIRIGYEGVAEYDGRLWDERVFQSR</sequence>
<name>A0ABU3W1B8_9GAMM</name>
<comment type="caution">
    <text evidence="2">The sequence shown here is derived from an EMBL/GenBank/DDBJ whole genome shotgun (WGS) entry which is preliminary data.</text>
</comment>
<protein>
    <submittedName>
        <fullName evidence="2">Fn3-like domain-containing protein</fullName>
    </submittedName>
</protein>
<dbReference type="EMBL" id="JAWIIJ010000013">
    <property type="protein sequence ID" value="MDV2080333.1"/>
    <property type="molecule type" value="Genomic_DNA"/>
</dbReference>
<proteinExistence type="predicted"/>
<evidence type="ECO:0000256" key="1">
    <source>
        <dbReference type="SAM" id="SignalP"/>
    </source>
</evidence>
<dbReference type="SUPFAM" id="SSF49354">
    <property type="entry name" value="PapD-like"/>
    <property type="match status" value="1"/>
</dbReference>
<evidence type="ECO:0000313" key="2">
    <source>
        <dbReference type="EMBL" id="MDV2080333.1"/>
    </source>
</evidence>
<feature type="chain" id="PRO_5046904932" evidence="1">
    <location>
        <begin position="27"/>
        <end position="279"/>
    </location>
</feature>
<dbReference type="InterPro" id="IPR008962">
    <property type="entry name" value="PapD-like_sf"/>
</dbReference>
<keyword evidence="3" id="KW-1185">Reference proteome</keyword>
<organism evidence="2 3">
    <name type="scientific">Marinobacter xestospongiae</name>
    <dbReference type="NCBI Taxonomy" id="994319"/>
    <lineage>
        <taxon>Bacteria</taxon>
        <taxon>Pseudomonadati</taxon>
        <taxon>Pseudomonadota</taxon>
        <taxon>Gammaproteobacteria</taxon>
        <taxon>Pseudomonadales</taxon>
        <taxon>Marinobacteraceae</taxon>
        <taxon>Marinobacter</taxon>
    </lineage>
</organism>
<dbReference type="RefSeq" id="WP_316974752.1">
    <property type="nucleotide sequence ID" value="NZ_JAWIIJ010000013.1"/>
</dbReference>
<accession>A0ABU3W1B8</accession>
<keyword evidence="1" id="KW-0732">Signal</keyword>
<reference evidence="2 3" key="1">
    <citation type="submission" date="2023-10" db="EMBL/GenBank/DDBJ databases">
        <title>Characteristics and mechanism of a salt-tolerant marine origin heterotrophic nitrifying- aerobic denitrifying bacteria Marinobacter xestospongiae HN1.</title>
        <authorList>
            <person name="Qi R."/>
        </authorList>
    </citation>
    <scope>NUCLEOTIDE SEQUENCE [LARGE SCALE GENOMIC DNA]</scope>
    <source>
        <strain evidence="2 3">HN1</strain>
    </source>
</reference>
<dbReference type="Gene3D" id="2.60.40.10">
    <property type="entry name" value="Immunoglobulins"/>
    <property type="match status" value="1"/>
</dbReference>